<organism evidence="1 2">
    <name type="scientific">Sphingomonas parva</name>
    <dbReference type="NCBI Taxonomy" id="2555898"/>
    <lineage>
        <taxon>Bacteria</taxon>
        <taxon>Pseudomonadati</taxon>
        <taxon>Pseudomonadota</taxon>
        <taxon>Alphaproteobacteria</taxon>
        <taxon>Sphingomonadales</taxon>
        <taxon>Sphingomonadaceae</taxon>
        <taxon>Sphingomonas</taxon>
    </lineage>
</organism>
<sequence length="267" mass="30140">MEGGRHVYYVLSSREHLLRHFPKGGVGAEIGVAEGNYSAEILASADPKELHLIDPWSHLESGSDLLQARSLLSEVDTKRDRAETFEAPPANAPGDAKYAAVAARFQGDPRVRLHRQYSYKAAEAFEDGSFDFVYLDGNHHYEFVLRDLEDYAAKLKPGGLLFGHDFFEDTFAQKERYGVIDAVGAFVKRSDFCFVLLTWEPFSTFCLARRLDGFAGAFLRNVFESDVQMIEIPDALAGSYQDKMYERRNGSRKRIPSFMNSLQFQLG</sequence>
<proteinExistence type="predicted"/>
<dbReference type="Gene3D" id="3.40.50.150">
    <property type="entry name" value="Vaccinia Virus protein VP39"/>
    <property type="match status" value="1"/>
</dbReference>
<evidence type="ECO:0000313" key="1">
    <source>
        <dbReference type="EMBL" id="TFI59240.1"/>
    </source>
</evidence>
<keyword evidence="2" id="KW-1185">Reference proteome</keyword>
<protein>
    <submittedName>
        <fullName evidence="1">Class I SAM-dependent methyltransferase</fullName>
    </submittedName>
</protein>
<dbReference type="OrthoDB" id="7236134at2"/>
<accession>A0A4Y8ZTA2</accession>
<dbReference type="SUPFAM" id="SSF53335">
    <property type="entry name" value="S-adenosyl-L-methionine-dependent methyltransferases"/>
    <property type="match status" value="1"/>
</dbReference>
<name>A0A4Y8ZTA2_9SPHN</name>
<dbReference type="InterPro" id="IPR029063">
    <property type="entry name" value="SAM-dependent_MTases_sf"/>
</dbReference>
<dbReference type="CDD" id="cd02440">
    <property type="entry name" value="AdoMet_MTases"/>
    <property type="match status" value="1"/>
</dbReference>
<dbReference type="AlphaFoldDB" id="A0A4Y8ZTA2"/>
<dbReference type="Proteomes" id="UP000298213">
    <property type="component" value="Unassembled WGS sequence"/>
</dbReference>
<gene>
    <name evidence="1" type="ORF">E2493_05190</name>
</gene>
<comment type="caution">
    <text evidence="1">The sequence shown here is derived from an EMBL/GenBank/DDBJ whole genome shotgun (WGS) entry which is preliminary data.</text>
</comment>
<dbReference type="Pfam" id="PF13578">
    <property type="entry name" value="Methyltransf_24"/>
    <property type="match status" value="1"/>
</dbReference>
<keyword evidence="1" id="KW-0489">Methyltransferase</keyword>
<reference evidence="1 2" key="1">
    <citation type="submission" date="2019-03" db="EMBL/GenBank/DDBJ databases">
        <title>Genome sequence of Sphingomonas sp. 17J27-24.</title>
        <authorList>
            <person name="Kim M."/>
            <person name="Maeng S."/>
            <person name="Sathiyaraj S."/>
        </authorList>
    </citation>
    <scope>NUCLEOTIDE SEQUENCE [LARGE SCALE GENOMIC DNA]</scope>
    <source>
        <strain evidence="1 2">17J27-24</strain>
    </source>
</reference>
<dbReference type="EMBL" id="SPDV01000008">
    <property type="protein sequence ID" value="TFI59240.1"/>
    <property type="molecule type" value="Genomic_DNA"/>
</dbReference>
<keyword evidence="1" id="KW-0808">Transferase</keyword>
<dbReference type="GO" id="GO:0008168">
    <property type="term" value="F:methyltransferase activity"/>
    <property type="evidence" value="ECO:0007669"/>
    <property type="project" value="UniProtKB-KW"/>
</dbReference>
<dbReference type="GO" id="GO:0032259">
    <property type="term" value="P:methylation"/>
    <property type="evidence" value="ECO:0007669"/>
    <property type="project" value="UniProtKB-KW"/>
</dbReference>
<evidence type="ECO:0000313" key="2">
    <source>
        <dbReference type="Proteomes" id="UP000298213"/>
    </source>
</evidence>